<sequence length="269" mass="27310">MTTVMIAMTIGGSSIVGLALLLSLVRTVERGLLLGACGGGADAPPEPWLFRAYQVVAAALNLLVWLLLVACVGLLAAALLLWGGFEAAARSIDAGVSASDVILQPTGLTLSSASDLTARVIASLGDASLASLMSGATGLPFTPVCAPVCVNAGSFAPLLRMRESCVCGGGVIDDVRALSAAGAKQAAIGFAGAAAMWLASCLLLVILTGHHVTAGFDRRSAAFLKERRAEEYNMGFSANPKDCIPAEESSDVVAAGADQLPSRLRPSAV</sequence>
<evidence type="ECO:0000256" key="1">
    <source>
        <dbReference type="SAM" id="Phobius"/>
    </source>
</evidence>
<dbReference type="GeneID" id="25728388"/>
<gene>
    <name evidence="2" type="ORF">MNEG_11154</name>
</gene>
<dbReference type="OrthoDB" id="10559687at2759"/>
<feature type="transmembrane region" description="Helical" evidence="1">
    <location>
        <begin position="186"/>
        <end position="207"/>
    </location>
</feature>
<organism evidence="2 3">
    <name type="scientific">Monoraphidium neglectum</name>
    <dbReference type="NCBI Taxonomy" id="145388"/>
    <lineage>
        <taxon>Eukaryota</taxon>
        <taxon>Viridiplantae</taxon>
        <taxon>Chlorophyta</taxon>
        <taxon>core chlorophytes</taxon>
        <taxon>Chlorophyceae</taxon>
        <taxon>CS clade</taxon>
        <taxon>Sphaeropleales</taxon>
        <taxon>Selenastraceae</taxon>
        <taxon>Monoraphidium</taxon>
    </lineage>
</organism>
<dbReference type="Proteomes" id="UP000054498">
    <property type="component" value="Unassembled WGS sequence"/>
</dbReference>
<keyword evidence="1" id="KW-0812">Transmembrane</keyword>
<dbReference type="EMBL" id="KK102833">
    <property type="protein sequence ID" value="KIY96810.1"/>
    <property type="molecule type" value="Genomic_DNA"/>
</dbReference>
<name>A0A0D2MQ76_9CHLO</name>
<keyword evidence="1" id="KW-1133">Transmembrane helix</keyword>
<dbReference type="KEGG" id="mng:MNEG_11154"/>
<protein>
    <submittedName>
        <fullName evidence="2">Uncharacterized protein</fullName>
    </submittedName>
</protein>
<keyword evidence="1" id="KW-0472">Membrane</keyword>
<reference evidence="2 3" key="1">
    <citation type="journal article" date="2013" name="BMC Genomics">
        <title>Reconstruction of the lipid metabolism for the microalga Monoraphidium neglectum from its genome sequence reveals characteristics suitable for biofuel production.</title>
        <authorList>
            <person name="Bogen C."/>
            <person name="Al-Dilaimi A."/>
            <person name="Albersmeier A."/>
            <person name="Wichmann J."/>
            <person name="Grundmann M."/>
            <person name="Rupp O."/>
            <person name="Lauersen K.J."/>
            <person name="Blifernez-Klassen O."/>
            <person name="Kalinowski J."/>
            <person name="Goesmann A."/>
            <person name="Mussgnug J.H."/>
            <person name="Kruse O."/>
        </authorList>
    </citation>
    <scope>NUCLEOTIDE SEQUENCE [LARGE SCALE GENOMIC DNA]</scope>
    <source>
        <strain evidence="2 3">SAG 48.87</strain>
    </source>
</reference>
<evidence type="ECO:0000313" key="3">
    <source>
        <dbReference type="Proteomes" id="UP000054498"/>
    </source>
</evidence>
<proteinExistence type="predicted"/>
<dbReference type="AlphaFoldDB" id="A0A0D2MQ76"/>
<accession>A0A0D2MQ76</accession>
<keyword evidence="3" id="KW-1185">Reference proteome</keyword>
<dbReference type="RefSeq" id="XP_013895830.1">
    <property type="nucleotide sequence ID" value="XM_014040376.1"/>
</dbReference>
<feature type="transmembrane region" description="Helical" evidence="1">
    <location>
        <begin position="51"/>
        <end position="82"/>
    </location>
</feature>
<evidence type="ECO:0000313" key="2">
    <source>
        <dbReference type="EMBL" id="KIY96810.1"/>
    </source>
</evidence>